<gene>
    <name evidence="3" type="ORF">GR303_03430</name>
</gene>
<protein>
    <submittedName>
        <fullName evidence="3">Serine hydrolase</fullName>
    </submittedName>
</protein>
<dbReference type="InterPro" id="IPR001466">
    <property type="entry name" value="Beta-lactam-related"/>
</dbReference>
<dbReference type="Gene3D" id="3.40.710.10">
    <property type="entry name" value="DD-peptidase/beta-lactamase superfamily"/>
    <property type="match status" value="1"/>
</dbReference>
<organism evidence="3 4">
    <name type="scientific">Microvirga arsenatis</name>
    <dbReference type="NCBI Taxonomy" id="2692265"/>
    <lineage>
        <taxon>Bacteria</taxon>
        <taxon>Pseudomonadati</taxon>
        <taxon>Pseudomonadota</taxon>
        <taxon>Alphaproteobacteria</taxon>
        <taxon>Hyphomicrobiales</taxon>
        <taxon>Methylobacteriaceae</taxon>
        <taxon>Microvirga</taxon>
    </lineage>
</organism>
<dbReference type="PANTHER" id="PTHR43283:SF11">
    <property type="entry name" value="BETA-LACTAMASE-RELATED DOMAIN-CONTAINING PROTEIN"/>
    <property type="match status" value="1"/>
</dbReference>
<evidence type="ECO:0000256" key="1">
    <source>
        <dbReference type="ARBA" id="ARBA00022801"/>
    </source>
</evidence>
<accession>A0ABW9YT53</accession>
<sequence>MTPATMIEQAFAPAAAAIDSGNIPCAVLGVVTANGERAVHWAGHAQIEPVHELVSRETWFDLASLTKVIFTTARILHFVEAGRIALDDPLVTVIPDLRQYDLNAAERRLTFRQCLAHNTHLPAVEPLYTYGQDPGTLRAFILQRVWQPGPPVYSDINFMLLGIAIERITGQALIDQPLPERFSFRPDPKLCAATEKDTWRGRIVRGEVHDENAFALGGASGHAGLFGTIDGVLDFALSLLDGSALSPESIRAIRTRESEKRTVGWEGFYPGWHGGDACSPETIGHTGFTGTGLWIDFERGLAWSLLTNRVHPSRHKDSGILNLRRATGERAVALFDQHGRLSAT</sequence>
<evidence type="ECO:0000259" key="2">
    <source>
        <dbReference type="Pfam" id="PF00144"/>
    </source>
</evidence>
<dbReference type="SUPFAM" id="SSF56601">
    <property type="entry name" value="beta-lactamase/transpeptidase-like"/>
    <property type="match status" value="1"/>
</dbReference>
<evidence type="ECO:0000313" key="3">
    <source>
        <dbReference type="EMBL" id="NBJ23401.1"/>
    </source>
</evidence>
<feature type="domain" description="Beta-lactamase-related" evidence="2">
    <location>
        <begin position="18"/>
        <end position="315"/>
    </location>
</feature>
<name>A0ABW9YT53_9HYPH</name>
<keyword evidence="1 3" id="KW-0378">Hydrolase</keyword>
<proteinExistence type="predicted"/>
<dbReference type="PANTHER" id="PTHR43283">
    <property type="entry name" value="BETA-LACTAMASE-RELATED"/>
    <property type="match status" value="1"/>
</dbReference>
<evidence type="ECO:0000313" key="4">
    <source>
        <dbReference type="Proteomes" id="UP000818323"/>
    </source>
</evidence>
<dbReference type="InterPro" id="IPR012338">
    <property type="entry name" value="Beta-lactam/transpept-like"/>
</dbReference>
<comment type="caution">
    <text evidence="3">The sequence shown here is derived from an EMBL/GenBank/DDBJ whole genome shotgun (WGS) entry which is preliminary data.</text>
</comment>
<dbReference type="RefSeq" id="WP_161721392.1">
    <property type="nucleotide sequence ID" value="NZ_JAAAXI010000001.1"/>
</dbReference>
<dbReference type="Pfam" id="PF00144">
    <property type="entry name" value="Beta-lactamase"/>
    <property type="match status" value="1"/>
</dbReference>
<keyword evidence="4" id="KW-1185">Reference proteome</keyword>
<reference evidence="3 4" key="1">
    <citation type="submission" date="2020-01" db="EMBL/GenBank/DDBJ databases">
        <title>Microvirga sp. nov., an arsenate reduction bacterium isolated from Tibet hotspring sediments.</title>
        <authorList>
            <person name="Yuan C.-G."/>
        </authorList>
    </citation>
    <scope>NUCLEOTIDE SEQUENCE [LARGE SCALE GENOMIC DNA]</scope>
    <source>
        <strain evidence="3 4">SYSU G3D203</strain>
    </source>
</reference>
<dbReference type="InterPro" id="IPR050789">
    <property type="entry name" value="Diverse_Enzym_Activities"/>
</dbReference>
<dbReference type="GO" id="GO:0016787">
    <property type="term" value="F:hydrolase activity"/>
    <property type="evidence" value="ECO:0007669"/>
    <property type="project" value="UniProtKB-KW"/>
</dbReference>
<dbReference type="Proteomes" id="UP000818323">
    <property type="component" value="Unassembled WGS sequence"/>
</dbReference>
<dbReference type="EMBL" id="JAAAXJ010000002">
    <property type="protein sequence ID" value="NBJ23401.1"/>
    <property type="molecule type" value="Genomic_DNA"/>
</dbReference>